<evidence type="ECO:0000313" key="11">
    <source>
        <dbReference type="Proteomes" id="UP000552700"/>
    </source>
</evidence>
<dbReference type="GO" id="GO:0016020">
    <property type="term" value="C:membrane"/>
    <property type="evidence" value="ECO:0007669"/>
    <property type="project" value="UniProtKB-SubCell"/>
</dbReference>
<dbReference type="SUPFAM" id="SSF51735">
    <property type="entry name" value="NAD(P)-binding Rossmann-fold domains"/>
    <property type="match status" value="1"/>
</dbReference>
<evidence type="ECO:0000256" key="5">
    <source>
        <dbReference type="ARBA" id="ARBA00022989"/>
    </source>
</evidence>
<keyword evidence="6 8" id="KW-0472">Membrane</keyword>
<evidence type="ECO:0000259" key="9">
    <source>
        <dbReference type="Pfam" id="PF02397"/>
    </source>
</evidence>
<keyword evidence="3 10" id="KW-0808">Transferase</keyword>
<dbReference type="Pfam" id="PF13727">
    <property type="entry name" value="CoA_binding_3"/>
    <property type="match status" value="1"/>
</dbReference>
<dbReference type="InterPro" id="IPR036291">
    <property type="entry name" value="NAD(P)-bd_dom_sf"/>
</dbReference>
<keyword evidence="7" id="KW-0270">Exopolysaccharide synthesis</keyword>
<dbReference type="AlphaFoldDB" id="A0A841IWF1"/>
<dbReference type="Pfam" id="PF02397">
    <property type="entry name" value="Bac_transf"/>
    <property type="match status" value="1"/>
</dbReference>
<accession>A0A841IWF1</accession>
<feature type="transmembrane region" description="Helical" evidence="8">
    <location>
        <begin position="296"/>
        <end position="316"/>
    </location>
</feature>
<dbReference type="NCBIfam" id="TIGR03025">
    <property type="entry name" value="EPS_sugtrans"/>
    <property type="match status" value="1"/>
</dbReference>
<gene>
    <name evidence="10" type="ORF">FHS92_000199</name>
</gene>
<feature type="transmembrane region" description="Helical" evidence="8">
    <location>
        <begin position="51"/>
        <end position="72"/>
    </location>
</feature>
<evidence type="ECO:0000256" key="2">
    <source>
        <dbReference type="ARBA" id="ARBA00006464"/>
    </source>
</evidence>
<evidence type="ECO:0000256" key="6">
    <source>
        <dbReference type="ARBA" id="ARBA00023136"/>
    </source>
</evidence>
<evidence type="ECO:0000256" key="3">
    <source>
        <dbReference type="ARBA" id="ARBA00022679"/>
    </source>
</evidence>
<feature type="transmembrane region" description="Helical" evidence="8">
    <location>
        <begin position="21"/>
        <end position="45"/>
    </location>
</feature>
<reference evidence="10 11" key="1">
    <citation type="submission" date="2020-08" db="EMBL/GenBank/DDBJ databases">
        <title>Genomic Encyclopedia of Type Strains, Phase IV (KMG-IV): sequencing the most valuable type-strain genomes for metagenomic binning, comparative biology and taxonomic classification.</title>
        <authorList>
            <person name="Goeker M."/>
        </authorList>
    </citation>
    <scope>NUCLEOTIDE SEQUENCE [LARGE SCALE GENOMIC DNA]</scope>
    <source>
        <strain evidence="10 11">DSM 102255</strain>
    </source>
</reference>
<dbReference type="RefSeq" id="WP_184076683.1">
    <property type="nucleotide sequence ID" value="NZ_JACIJP010000001.1"/>
</dbReference>
<comment type="subcellular location">
    <subcellularLocation>
        <location evidence="1">Membrane</location>
        <topology evidence="1">Multi-pass membrane protein</topology>
    </subcellularLocation>
</comment>
<comment type="caution">
    <text evidence="10">The sequence shown here is derived from an EMBL/GenBank/DDBJ whole genome shotgun (WGS) entry which is preliminary data.</text>
</comment>
<feature type="transmembrane region" description="Helical" evidence="8">
    <location>
        <begin position="93"/>
        <end position="113"/>
    </location>
</feature>
<feature type="transmembrane region" description="Helical" evidence="8">
    <location>
        <begin position="119"/>
        <end position="140"/>
    </location>
</feature>
<dbReference type="InterPro" id="IPR017475">
    <property type="entry name" value="EPS_sugar_tfrase"/>
</dbReference>
<evidence type="ECO:0000313" key="10">
    <source>
        <dbReference type="EMBL" id="MBB6122492.1"/>
    </source>
</evidence>
<dbReference type="EMBL" id="JACIJP010000001">
    <property type="protein sequence ID" value="MBB6122492.1"/>
    <property type="molecule type" value="Genomic_DNA"/>
</dbReference>
<dbReference type="InterPro" id="IPR017473">
    <property type="entry name" value="Undecaprenyl-P_gluc_Ptfrase"/>
</dbReference>
<name>A0A841IWF1_9SPHN</name>
<comment type="similarity">
    <text evidence="2">Belongs to the bacterial sugar transferase family.</text>
</comment>
<keyword evidence="5 8" id="KW-1133">Transmembrane helix</keyword>
<dbReference type="NCBIfam" id="TIGR03023">
    <property type="entry name" value="WcaJ_sugtrans"/>
    <property type="match status" value="1"/>
</dbReference>
<dbReference type="PANTHER" id="PTHR30576">
    <property type="entry name" value="COLANIC BIOSYNTHESIS UDP-GLUCOSE LIPID CARRIER TRANSFERASE"/>
    <property type="match status" value="1"/>
</dbReference>
<dbReference type="InterPro" id="IPR003362">
    <property type="entry name" value="Bact_transf"/>
</dbReference>
<protein>
    <submittedName>
        <fullName evidence="10">Undecaprenyl-phosphate glucose phosphotransferase</fullName>
    </submittedName>
</protein>
<dbReference type="Gene3D" id="3.40.50.720">
    <property type="entry name" value="NAD(P)-binding Rossmann-like Domain"/>
    <property type="match status" value="1"/>
</dbReference>
<feature type="domain" description="Bacterial sugar transferase" evidence="9">
    <location>
        <begin position="290"/>
        <end position="477"/>
    </location>
</feature>
<dbReference type="Proteomes" id="UP000552700">
    <property type="component" value="Unassembled WGS sequence"/>
</dbReference>
<proteinExistence type="inferred from homology"/>
<dbReference type="PANTHER" id="PTHR30576:SF0">
    <property type="entry name" value="UNDECAPRENYL-PHOSPHATE N-ACETYLGALACTOSAMINYL 1-PHOSPHATE TRANSFERASE-RELATED"/>
    <property type="match status" value="1"/>
</dbReference>
<keyword evidence="4 8" id="KW-0812">Transmembrane</keyword>
<evidence type="ECO:0000256" key="8">
    <source>
        <dbReference type="SAM" id="Phobius"/>
    </source>
</evidence>
<evidence type="ECO:0000256" key="7">
    <source>
        <dbReference type="ARBA" id="ARBA00023169"/>
    </source>
</evidence>
<evidence type="ECO:0000256" key="1">
    <source>
        <dbReference type="ARBA" id="ARBA00004141"/>
    </source>
</evidence>
<sequence length="484" mass="55616">MIPADLNKPKRNKYVRFTSNVLRSGGIINDVLCFLLSFGLARLYYSWYWGYYLDVHLHVTAAIVMAINFFLIRISRDAYSALRGEGDDMGRGTLVDFLVAITLTAFTITQFGMIREFSIRFGLIFIGCSFIMLLLSRMMLRRLMWRMMRAGHIGQRVAIYGADREITGRVLELLEIERLPHINVIGFADDRKSRVDTAALDNVPYLGGFDSLLALAREGRLDQLIVALPHVRDDRLKEIVAQLSAGAIDVCIMPREFLILRDRYRVNYIGSLPVLNVWQQPMRDFDGVLKEFQDRVLALIALILLSPLLIATAIAIKIDSPGPLLFRQKRFGFNNLEIDVLKFRSMYVNKQDVSGAQRTRKGDPRVTRVGRFIRRFSIDELPQLINVLRGEMSIVGPRPHATEMRVGDSFYYDAVHGYAARHRVKPGITGLAQVRGLRGEIDTMDRAKKRVEYDIYYIENWSPLFDMRIILETCIKLVWDRHAY</sequence>
<evidence type="ECO:0000256" key="4">
    <source>
        <dbReference type="ARBA" id="ARBA00022692"/>
    </source>
</evidence>
<keyword evidence="11" id="KW-1185">Reference proteome</keyword>
<dbReference type="GO" id="GO:0016780">
    <property type="term" value="F:phosphotransferase activity, for other substituted phosphate groups"/>
    <property type="evidence" value="ECO:0007669"/>
    <property type="project" value="TreeGrafter"/>
</dbReference>
<organism evidence="10 11">
    <name type="scientific">Sphingobium subterraneum</name>
    <dbReference type="NCBI Taxonomy" id="627688"/>
    <lineage>
        <taxon>Bacteria</taxon>
        <taxon>Pseudomonadati</taxon>
        <taxon>Pseudomonadota</taxon>
        <taxon>Alphaproteobacteria</taxon>
        <taxon>Sphingomonadales</taxon>
        <taxon>Sphingomonadaceae</taxon>
        <taxon>Sphingobium</taxon>
    </lineage>
</organism>
<dbReference type="GO" id="GO:0000271">
    <property type="term" value="P:polysaccharide biosynthetic process"/>
    <property type="evidence" value="ECO:0007669"/>
    <property type="project" value="UniProtKB-KW"/>
</dbReference>